<reference evidence="2 3" key="1">
    <citation type="journal article" date="2018" name="Front. Microbiol.">
        <title>Genome Sequencing of Streptomyces atratus SCSIOZH16 and Activation Production of Nocardamine via Metabolic Engineering.</title>
        <authorList>
            <person name="Li Y."/>
            <person name="Zhang C."/>
            <person name="Liu C."/>
            <person name="Ju J."/>
            <person name="Ma J."/>
        </authorList>
    </citation>
    <scope>NUCLEOTIDE SEQUENCE [LARGE SCALE GENOMIC DNA]</scope>
    <source>
        <strain evidence="2 3">SCSIO_ZH16</strain>
    </source>
</reference>
<organism evidence="2 3">
    <name type="scientific">Streptomyces atratus</name>
    <dbReference type="NCBI Taxonomy" id="1893"/>
    <lineage>
        <taxon>Bacteria</taxon>
        <taxon>Bacillati</taxon>
        <taxon>Actinomycetota</taxon>
        <taxon>Actinomycetes</taxon>
        <taxon>Kitasatosporales</taxon>
        <taxon>Streptomycetaceae</taxon>
        <taxon>Streptomyces</taxon>
    </lineage>
</organism>
<gene>
    <name evidence="2" type="ORF">C5746_01525</name>
</gene>
<dbReference type="EMBL" id="CP027306">
    <property type="protein sequence ID" value="AXE75873.1"/>
    <property type="molecule type" value="Genomic_DNA"/>
</dbReference>
<dbReference type="GeneID" id="95517271"/>
<accession>A0A2Z5J6M9</accession>
<dbReference type="AlphaFoldDB" id="A0A2Z5J6M9"/>
<evidence type="ECO:0000313" key="2">
    <source>
        <dbReference type="EMBL" id="AXE75873.1"/>
    </source>
</evidence>
<name>A0A2Z5J6M9_STRAR</name>
<dbReference type="Proteomes" id="UP000252698">
    <property type="component" value="Chromosome"/>
</dbReference>
<evidence type="ECO:0000256" key="1">
    <source>
        <dbReference type="SAM" id="SignalP"/>
    </source>
</evidence>
<sequence length="119" mass="12809">MMRNVSRFAVAAVGAAATVLWFATSAQADAVVDNGYARGGFIGYGDKIWVEHYEGRTSSVEWYTDYGRSGSCSVTVPDVSKTCNYDMREDGTITLWICTTGPGIGSDECSIAVTDRINS</sequence>
<keyword evidence="1" id="KW-0732">Signal</keyword>
<evidence type="ECO:0008006" key="4">
    <source>
        <dbReference type="Google" id="ProtNLM"/>
    </source>
</evidence>
<proteinExistence type="predicted"/>
<feature type="signal peptide" evidence="1">
    <location>
        <begin position="1"/>
        <end position="28"/>
    </location>
</feature>
<dbReference type="KEGG" id="sata:C5746_01525"/>
<protein>
    <recommendedName>
        <fullName evidence="4">Secreted protein</fullName>
    </recommendedName>
</protein>
<feature type="chain" id="PRO_5016288075" description="Secreted protein" evidence="1">
    <location>
        <begin position="29"/>
        <end position="119"/>
    </location>
</feature>
<dbReference type="RefSeq" id="WP_114242543.1">
    <property type="nucleotide sequence ID" value="NZ_BMRN01000017.1"/>
</dbReference>
<evidence type="ECO:0000313" key="3">
    <source>
        <dbReference type="Proteomes" id="UP000252698"/>
    </source>
</evidence>